<feature type="domain" description="CCAAT-binding factor" evidence="7">
    <location>
        <begin position="514"/>
        <end position="666"/>
    </location>
</feature>
<comment type="similarity">
    <text evidence="2 5">Belongs to the CBF/MAK21 family.</text>
</comment>
<dbReference type="Proteomes" id="UP000694523">
    <property type="component" value="Unplaced"/>
</dbReference>
<proteinExistence type="inferred from homology"/>
<evidence type="ECO:0000256" key="2">
    <source>
        <dbReference type="ARBA" id="ARBA00007797"/>
    </source>
</evidence>
<evidence type="ECO:0000256" key="6">
    <source>
        <dbReference type="SAM" id="MobiDB-lite"/>
    </source>
</evidence>
<dbReference type="Ensembl" id="ENSNMLT00000001010.1">
    <property type="protein sequence ID" value="ENSNMLP00000000856.1"/>
    <property type="gene ID" value="ENSNMLG00000000583.1"/>
</dbReference>
<reference evidence="9" key="1">
    <citation type="submission" date="2025-08" db="UniProtKB">
        <authorList>
            <consortium name="Ensembl"/>
        </authorList>
    </citation>
    <scope>IDENTIFICATION</scope>
</reference>
<organism evidence="9 10">
    <name type="scientific">Neogobius melanostomus</name>
    <name type="common">round goby</name>
    <dbReference type="NCBI Taxonomy" id="47308"/>
    <lineage>
        <taxon>Eukaryota</taxon>
        <taxon>Metazoa</taxon>
        <taxon>Chordata</taxon>
        <taxon>Craniata</taxon>
        <taxon>Vertebrata</taxon>
        <taxon>Euteleostomi</taxon>
        <taxon>Actinopterygii</taxon>
        <taxon>Neopterygii</taxon>
        <taxon>Teleostei</taxon>
        <taxon>Neoteleostei</taxon>
        <taxon>Acanthomorphata</taxon>
        <taxon>Gobiaria</taxon>
        <taxon>Gobiiformes</taxon>
        <taxon>Gobioidei</taxon>
        <taxon>Gobiidae</taxon>
        <taxon>Benthophilinae</taxon>
        <taxon>Neogobiini</taxon>
        <taxon>Neogobius</taxon>
    </lineage>
</organism>
<dbReference type="AlphaFoldDB" id="A0A8C6WEF7"/>
<feature type="region of interest" description="Disordered" evidence="6">
    <location>
        <begin position="401"/>
        <end position="422"/>
    </location>
</feature>
<dbReference type="Pfam" id="PF07540">
    <property type="entry name" value="NOC3p"/>
    <property type="match status" value="1"/>
</dbReference>
<dbReference type="PIRSF" id="PIRSF028977">
    <property type="entry name" value="Nucleolar_complex_p3"/>
    <property type="match status" value="1"/>
</dbReference>
<keyword evidence="10" id="KW-1185">Reference proteome</keyword>
<feature type="compositionally biased region" description="Basic residues" evidence="6">
    <location>
        <begin position="1"/>
        <end position="15"/>
    </location>
</feature>
<dbReference type="PANTHER" id="PTHR14428">
    <property type="entry name" value="NUCLEOLAR COMPLEX PROTEIN 3"/>
    <property type="match status" value="1"/>
</dbReference>
<reference evidence="9" key="2">
    <citation type="submission" date="2025-09" db="UniProtKB">
        <authorList>
            <consortium name="Ensembl"/>
        </authorList>
    </citation>
    <scope>IDENTIFICATION</scope>
</reference>
<evidence type="ECO:0000256" key="3">
    <source>
        <dbReference type="ARBA" id="ARBA00023054"/>
    </source>
</evidence>
<feature type="compositionally biased region" description="Basic residues" evidence="6">
    <location>
        <begin position="403"/>
        <end position="422"/>
    </location>
</feature>
<dbReference type="Pfam" id="PF03914">
    <property type="entry name" value="CBF"/>
    <property type="match status" value="1"/>
</dbReference>
<evidence type="ECO:0000259" key="8">
    <source>
        <dbReference type="Pfam" id="PF07540"/>
    </source>
</evidence>
<feature type="region of interest" description="Disordered" evidence="6">
    <location>
        <begin position="1"/>
        <end position="73"/>
    </location>
</feature>
<keyword evidence="3" id="KW-0175">Coiled coil</keyword>
<evidence type="ECO:0000313" key="9">
    <source>
        <dbReference type="Ensembl" id="ENSNMLP00000000856.1"/>
    </source>
</evidence>
<evidence type="ECO:0000313" key="10">
    <source>
        <dbReference type="Proteomes" id="UP000694523"/>
    </source>
</evidence>
<evidence type="ECO:0000256" key="5">
    <source>
        <dbReference type="PIRNR" id="PIRNR028977"/>
    </source>
</evidence>
<dbReference type="GO" id="GO:0003682">
    <property type="term" value="F:chromatin binding"/>
    <property type="evidence" value="ECO:0007669"/>
    <property type="project" value="TreeGrafter"/>
</dbReference>
<sequence length="745" mass="85663">CKARRKRRPSFRKLLKTSGVKLENKQKNRSFKKQNTEKKQRKEQKRLRKALKSMKSRRSSSWRSCHRHVEEEDLQQMKDMAQRASSSPETCQEKSELLRNLEKVPRKMVKMEEKEVIHLLPIKDKRGVIPQSVERVITRQEEEDEEEEEEPQQEQEEPEQAPLSPEERELRLTQRKQQVAALASAVVTDPHNNRLKELRSMLTESDSSIAVTVKKLVMFSLMEVFKDIAPTFKIRPLSTAERSSKVKKDTQALREFEESLLSQYKFFLEDLEQIISDWKGSRAKRVQTVSLDSYRGLALVSVKCLCELLLHLSHFNFHNNIIVILVPLMNHRDAEVSRLVCGSFKALFVQDKVGGASLAAVRVVSGLVKNLNYELRPEVLQTLLSLRIKEVQMKRDMDDTAPKHKFMNNKDKKKNLSRMQRKWKKTEERLQKELLEAEADESRDKKLKLHTEILNVVFVIYFRILKKAQKSVLLSVVLEGLAHFAHLINLEFFDDLVSVLQQLVQSGNLSNRESLHCIQTVFTILSGQGDVLTIDPLKFYSQLYSVLLHLHAGSSNDDVSIALRCVDTMFPRRRKHVTLQRVMSYLKRLSTLSLHTLPNASIAVLATNRTLLQTFPRCDALLDTELQGSGCFLPELNEPEHSNAHNATLWSYCPYRHFHPTVRTLAFHLSHGAPTEGSKALSAELCRRAPEDLFEDYSIKDMTFNPPVSSQSEHFGVGDSLLDRDLQAFIDRILTLPEACGALCT</sequence>
<dbReference type="InterPro" id="IPR016024">
    <property type="entry name" value="ARM-type_fold"/>
</dbReference>
<protein>
    <recommendedName>
        <fullName evidence="5">Nucleolar complex protein 3 homolog</fullName>
        <shortName evidence="5">NOC3 protein homolog</shortName>
    </recommendedName>
</protein>
<dbReference type="InterPro" id="IPR005612">
    <property type="entry name" value="CCAAT-binding_factor"/>
</dbReference>
<feature type="compositionally biased region" description="Basic residues" evidence="6">
    <location>
        <begin position="41"/>
        <end position="66"/>
    </location>
</feature>
<comment type="subcellular location">
    <subcellularLocation>
        <location evidence="1 5">Nucleus</location>
        <location evidence="1 5">Nucleolus</location>
    </subcellularLocation>
</comment>
<dbReference type="InterPro" id="IPR016903">
    <property type="entry name" value="Nucleolar_cplx-assoc_3"/>
</dbReference>
<dbReference type="GO" id="GO:0005730">
    <property type="term" value="C:nucleolus"/>
    <property type="evidence" value="ECO:0007669"/>
    <property type="project" value="UniProtKB-SubCell"/>
</dbReference>
<name>A0A8C6WEF7_9GOBI</name>
<feature type="compositionally biased region" description="Acidic residues" evidence="6">
    <location>
        <begin position="141"/>
        <end position="159"/>
    </location>
</feature>
<keyword evidence="4" id="KW-0539">Nucleus</keyword>
<feature type="region of interest" description="Disordered" evidence="6">
    <location>
        <begin position="137"/>
        <end position="171"/>
    </location>
</feature>
<dbReference type="SUPFAM" id="SSF48371">
    <property type="entry name" value="ARM repeat"/>
    <property type="match status" value="1"/>
</dbReference>
<evidence type="ECO:0000259" key="7">
    <source>
        <dbReference type="Pfam" id="PF03914"/>
    </source>
</evidence>
<evidence type="ECO:0000256" key="1">
    <source>
        <dbReference type="ARBA" id="ARBA00004604"/>
    </source>
</evidence>
<feature type="domain" description="Nucleolar complex-associated protein 3 N-terminal" evidence="8">
    <location>
        <begin position="174"/>
        <end position="267"/>
    </location>
</feature>
<evidence type="ECO:0000256" key="4">
    <source>
        <dbReference type="ARBA" id="ARBA00023242"/>
    </source>
</evidence>
<dbReference type="GO" id="GO:0006270">
    <property type="term" value="P:DNA replication initiation"/>
    <property type="evidence" value="ECO:0007669"/>
    <property type="project" value="TreeGrafter"/>
</dbReference>
<dbReference type="InterPro" id="IPR011501">
    <property type="entry name" value="Noc3_N"/>
</dbReference>
<dbReference type="PANTHER" id="PTHR14428:SF5">
    <property type="entry name" value="NUCLEOLAR COMPLEX PROTEIN 3 HOMOLOG"/>
    <property type="match status" value="1"/>
</dbReference>
<accession>A0A8C6WEF7</accession>